<accession>A0A5P2QWW9</accession>
<dbReference type="EMBL" id="CP044082">
    <property type="protein sequence ID" value="QEU10634.1"/>
    <property type="molecule type" value="Genomic_DNA"/>
</dbReference>
<gene>
    <name evidence="1" type="ORF">FOB51_21885</name>
</gene>
<evidence type="ECO:0000313" key="1">
    <source>
        <dbReference type="EMBL" id="QEU10634.1"/>
    </source>
</evidence>
<organism evidence="1 2">
    <name type="scientific">Paracoccus yeei</name>
    <dbReference type="NCBI Taxonomy" id="147645"/>
    <lineage>
        <taxon>Bacteria</taxon>
        <taxon>Pseudomonadati</taxon>
        <taxon>Pseudomonadota</taxon>
        <taxon>Alphaproteobacteria</taxon>
        <taxon>Rhodobacterales</taxon>
        <taxon>Paracoccaceae</taxon>
        <taxon>Paracoccus</taxon>
    </lineage>
</organism>
<dbReference type="Proteomes" id="UP000324507">
    <property type="component" value="Plasmid unnamed4"/>
</dbReference>
<evidence type="ECO:0000313" key="2">
    <source>
        <dbReference type="Proteomes" id="UP000324507"/>
    </source>
</evidence>
<dbReference type="RefSeq" id="WP_150351920.1">
    <property type="nucleotide sequence ID" value="NZ_CP038093.1"/>
</dbReference>
<protein>
    <submittedName>
        <fullName evidence="1">Uncharacterized protein</fullName>
    </submittedName>
</protein>
<dbReference type="PANTHER" id="PTHR33608">
    <property type="entry name" value="BLL2464 PROTEIN"/>
    <property type="match status" value="1"/>
</dbReference>
<dbReference type="AlphaFoldDB" id="A0A5P2QWW9"/>
<name>A0A5P2QWW9_9RHOB</name>
<dbReference type="PANTHER" id="PTHR33608:SF12">
    <property type="entry name" value="DUF58 DOMAIN-CONTAINING PROTEIN"/>
    <property type="match status" value="1"/>
</dbReference>
<proteinExistence type="predicted"/>
<geneLocation type="plasmid" evidence="1 2">
    <name>unnamed4</name>
</geneLocation>
<keyword evidence="1" id="KW-0614">Plasmid</keyword>
<sequence length="61" mass="6772">MHVGLDRLTALGARAVEFDFLPRQPSGSVLAGRRASRLRGRGLEFEEIRAYLPGDDTRAMD</sequence>
<reference evidence="1 2" key="1">
    <citation type="submission" date="2019-09" db="EMBL/GenBank/DDBJ databases">
        <title>FDA dAtabase for Regulatory Grade micrObial Sequences (FDA-ARGOS): Supporting development and validation of Infectious Disease Dx tests.</title>
        <authorList>
            <person name="Sciortino C."/>
            <person name="Tallon L."/>
            <person name="Sadzewicz L."/>
            <person name="Vavikolanu K."/>
            <person name="Mehta A."/>
            <person name="Aluvathingal J."/>
            <person name="Nadendla S."/>
            <person name="Nandy P."/>
            <person name="Geyer C."/>
            <person name="Yan Y."/>
            <person name="Sichtig H."/>
        </authorList>
    </citation>
    <scope>NUCLEOTIDE SEQUENCE [LARGE SCALE GENOMIC DNA]</scope>
    <source>
        <strain evidence="1 2">FDAARGOS_643</strain>
        <plasmid evidence="1 2">unnamed4</plasmid>
    </source>
</reference>